<dbReference type="AlphaFoldDB" id="I4AHW6"/>
<dbReference type="SUPFAM" id="SSF49785">
    <property type="entry name" value="Galactose-binding domain-like"/>
    <property type="match status" value="2"/>
</dbReference>
<evidence type="ECO:0000256" key="3">
    <source>
        <dbReference type="SAM" id="SignalP"/>
    </source>
</evidence>
<dbReference type="EMBL" id="CP003345">
    <property type="protein sequence ID" value="AFM03551.1"/>
    <property type="molecule type" value="Genomic_DNA"/>
</dbReference>
<feature type="domain" description="P/Homo B" evidence="5">
    <location>
        <begin position="726"/>
        <end position="876"/>
    </location>
</feature>
<reference evidence="7" key="1">
    <citation type="submission" date="2012-06" db="EMBL/GenBank/DDBJ databases">
        <title>The complete genome of Flexibacter litoralis DSM 6794.</title>
        <authorList>
            <person name="Lucas S."/>
            <person name="Copeland A."/>
            <person name="Lapidus A."/>
            <person name="Glavina del Rio T."/>
            <person name="Dalin E."/>
            <person name="Tice H."/>
            <person name="Bruce D."/>
            <person name="Goodwin L."/>
            <person name="Pitluck S."/>
            <person name="Peters L."/>
            <person name="Ovchinnikova G."/>
            <person name="Lu M."/>
            <person name="Kyrpides N."/>
            <person name="Mavromatis K."/>
            <person name="Ivanova N."/>
            <person name="Brettin T."/>
            <person name="Detter J.C."/>
            <person name="Han C."/>
            <person name="Larimer F."/>
            <person name="Land M."/>
            <person name="Hauser L."/>
            <person name="Markowitz V."/>
            <person name="Cheng J.-F."/>
            <person name="Hugenholtz P."/>
            <person name="Woyke T."/>
            <person name="Wu D."/>
            <person name="Spring S."/>
            <person name="Lang E."/>
            <person name="Kopitz M."/>
            <person name="Brambilla E."/>
            <person name="Klenk H.-P."/>
            <person name="Eisen J.A."/>
        </authorList>
    </citation>
    <scope>NUCLEOTIDE SEQUENCE [LARGE SCALE GENOMIC DNA]</scope>
    <source>
        <strain evidence="7">ATCC 23117 / DSM 6794 / NBRC 15988 / NCIMB 1366 / Sio-4</strain>
    </source>
</reference>
<keyword evidence="1" id="KW-0645">Protease</keyword>
<evidence type="ECO:0000256" key="1">
    <source>
        <dbReference type="ARBA" id="ARBA00022670"/>
    </source>
</evidence>
<dbReference type="InterPro" id="IPR013783">
    <property type="entry name" value="Ig-like_fold"/>
</dbReference>
<dbReference type="PATRIC" id="fig|880071.3.peg.1083"/>
<dbReference type="Gene3D" id="2.60.40.10">
    <property type="entry name" value="Immunoglobulins"/>
    <property type="match status" value="2"/>
</dbReference>
<dbReference type="Pfam" id="PF00041">
    <property type="entry name" value="fn3"/>
    <property type="match status" value="1"/>
</dbReference>
<dbReference type="Pfam" id="PF18962">
    <property type="entry name" value="Por_Secre_tail"/>
    <property type="match status" value="1"/>
</dbReference>
<proteinExistence type="predicted"/>
<dbReference type="NCBIfam" id="TIGR04183">
    <property type="entry name" value="Por_Secre_tail"/>
    <property type="match status" value="1"/>
</dbReference>
<dbReference type="Proteomes" id="UP000006054">
    <property type="component" value="Chromosome"/>
</dbReference>
<keyword evidence="2" id="KW-0378">Hydrolase</keyword>
<dbReference type="OrthoDB" id="863479at2"/>
<dbReference type="SMART" id="SM00060">
    <property type="entry name" value="FN3"/>
    <property type="match status" value="1"/>
</dbReference>
<dbReference type="eggNOG" id="COG4935">
    <property type="taxonomic scope" value="Bacteria"/>
</dbReference>
<organism evidence="6 7">
    <name type="scientific">Bernardetia litoralis (strain ATCC 23117 / DSM 6794 / NBRC 15988 / NCIMB 1366 / Fx l1 / Sio-4)</name>
    <name type="common">Flexibacter litoralis</name>
    <dbReference type="NCBI Taxonomy" id="880071"/>
    <lineage>
        <taxon>Bacteria</taxon>
        <taxon>Pseudomonadati</taxon>
        <taxon>Bacteroidota</taxon>
        <taxon>Cytophagia</taxon>
        <taxon>Cytophagales</taxon>
        <taxon>Bernardetiaceae</taxon>
        <taxon>Bernardetia</taxon>
    </lineage>
</organism>
<dbReference type="InterPro" id="IPR036116">
    <property type="entry name" value="FN3_sf"/>
</dbReference>
<feature type="domain" description="Fibronectin type-III" evidence="4">
    <location>
        <begin position="282"/>
        <end position="378"/>
    </location>
</feature>
<feature type="domain" description="P/Homo B" evidence="5">
    <location>
        <begin position="558"/>
        <end position="718"/>
    </location>
</feature>
<evidence type="ECO:0000256" key="2">
    <source>
        <dbReference type="ARBA" id="ARBA00022801"/>
    </source>
</evidence>
<dbReference type="Pfam" id="PF01483">
    <property type="entry name" value="P_proprotein"/>
    <property type="match status" value="2"/>
</dbReference>
<protein>
    <submittedName>
        <fullName evidence="6">Regulatory P domain of subtilisin-like proprotein convertases</fullName>
    </submittedName>
</protein>
<accession>I4AHW6</accession>
<dbReference type="InterPro" id="IPR008979">
    <property type="entry name" value="Galactose-bd-like_sf"/>
</dbReference>
<dbReference type="HOGENOM" id="CLU_263399_0_0_10"/>
<dbReference type="PROSITE" id="PS51829">
    <property type="entry name" value="P_HOMO_B"/>
    <property type="match status" value="2"/>
</dbReference>
<feature type="chain" id="PRO_5003685371" evidence="3">
    <location>
        <begin position="22"/>
        <end position="1277"/>
    </location>
</feature>
<dbReference type="KEGG" id="fli:Fleli_1113"/>
<evidence type="ECO:0000259" key="4">
    <source>
        <dbReference type="PROSITE" id="PS50853"/>
    </source>
</evidence>
<dbReference type="RefSeq" id="WP_014797008.1">
    <property type="nucleotide sequence ID" value="NC_018018.1"/>
</dbReference>
<dbReference type="GO" id="GO:0006508">
    <property type="term" value="P:proteolysis"/>
    <property type="evidence" value="ECO:0007669"/>
    <property type="project" value="UniProtKB-KW"/>
</dbReference>
<keyword evidence="3" id="KW-0732">Signal</keyword>
<dbReference type="InterPro" id="IPR003961">
    <property type="entry name" value="FN3_dom"/>
</dbReference>
<dbReference type="GO" id="GO:0004252">
    <property type="term" value="F:serine-type endopeptidase activity"/>
    <property type="evidence" value="ECO:0007669"/>
    <property type="project" value="InterPro"/>
</dbReference>
<evidence type="ECO:0000259" key="5">
    <source>
        <dbReference type="PROSITE" id="PS51829"/>
    </source>
</evidence>
<dbReference type="SUPFAM" id="SSF49265">
    <property type="entry name" value="Fibronectin type III"/>
    <property type="match status" value="1"/>
</dbReference>
<sequence precursor="true">MKKIITIYFFMLLFLSFGIKAQNPADVQNYTVTAGSNESLVDDATGWTTLIGGNQINVASAVNNIGFEVWFMGERFTTFSANTGGVMRFGNTPIIGGANSPSIADNARVCVFGASITTAADKWRTGNNGYVRYKVTGTAPDRKLIIDWVNIRMKGSAPNNTGISRFQAHISETAPANANGGVVRIVYGRMFIQSHAPTTGCTGNDQTTTYTGIGYSTSTTQGMFINTDNHPSLAGTTINYGANGTDGYPSCNSFGAAPTNVTSLNSTTNGSRKYYEFNPPLPNTNVTFVSASCVSDNELLINWTAPAGNQVGYVVYRSLDGVNYSFLTQTNTLTTNFIDTGLTAGTTYYYRVFTVTEGRLSAVDPTVNEVSATTTISPTVFSVISNIWSSTTTWSTSSVPVAAENVVIGCPTPHTVTVNTNGVANDLTIENGSVLNFNAGQTITTEGDVINKGTININNGTLRIKGNLINTTGAVVNVGNGELIVEGDFQNEATAILNGDTGLFRLAGDFINEGEYNSNTSTMRFDGNAQQLINHTGTSSGQGIITASNSYNNAADLFTPGTPAIPGTPIAIPDNNAAGVSQTVNFPATTQTITNVTLGLQIDHTWVGDLIVRLTSPDGTTRTLIDRPGIPPSTYGCSGNNIDVLLSDAGGSDVEDECGGGTPTINGTFRPNQSLADFINEDPTGDWILTVSDNVGGDTGDFVSGSLNVTTALGTTSVPINAAIPATPATPGLSIPDNSNAGVNHTINVPTTGTIESVRMDIAIDHTYIGNLRITLTSPNGTTRRMMNRVINGTGGCDEDNLSITFDDLALDAVQTQCGGGNPSINGTYTPEQSLTNFIGEDQQGDWIINISDRAGGDIGRVMSANLHITTSVPVPFPLSSALYYHKLEMQNTGAEVRTQNTDIWITNNATWTTGVFRADNNHMIIFPDNATSTVAINASHADMKVRKIGDDAFDFPVGNAGWGAPIGISAPVDVTDHFTAQYFHQITPTDFTSKEASIHHVGLCEYWILDRTSGTSNVVVTLSYDDIRSCTTGPTAGLKVIRWDGAIWRDHFNGGIINAPYDGVLSLGTVTDFSPFTLGALTDLNILPLTFLSFDAKPLESDAILDWTTTGELNHDYFEIERSINGQDFEKIGSIKNPVTKDNTKNTYSFIDKNVGIENSEAYYRLKQIDTNGTFSYSNTKRVNWSIDNSQNKALFVAYPNPFTDILTLDFDLDRTENVEIVLMDMAGRKIKTISQSFDKGSHKLELNNLQKLAQGSYLIQLKTNTLQKTFKVVKM</sequence>
<dbReference type="CDD" id="cd00063">
    <property type="entry name" value="FN3"/>
    <property type="match status" value="1"/>
</dbReference>
<dbReference type="STRING" id="880071.Fleli_1113"/>
<evidence type="ECO:0000313" key="7">
    <source>
        <dbReference type="Proteomes" id="UP000006054"/>
    </source>
</evidence>
<evidence type="ECO:0000313" key="6">
    <source>
        <dbReference type="EMBL" id="AFM03551.1"/>
    </source>
</evidence>
<keyword evidence="7" id="KW-1185">Reference proteome</keyword>
<dbReference type="PROSITE" id="PS50853">
    <property type="entry name" value="FN3"/>
    <property type="match status" value="1"/>
</dbReference>
<gene>
    <name evidence="6" type="ordered locus">Fleli_1113</name>
</gene>
<dbReference type="InterPro" id="IPR002884">
    <property type="entry name" value="P_dom"/>
</dbReference>
<feature type="signal peptide" evidence="3">
    <location>
        <begin position="1"/>
        <end position="21"/>
    </location>
</feature>
<dbReference type="InterPro" id="IPR026444">
    <property type="entry name" value="Secre_tail"/>
</dbReference>
<dbReference type="Gene3D" id="2.60.120.260">
    <property type="entry name" value="Galactose-binding domain-like"/>
    <property type="match status" value="2"/>
</dbReference>
<name>I4AHW6_BERLS</name>